<dbReference type="Proteomes" id="UP000219338">
    <property type="component" value="Unassembled WGS sequence"/>
</dbReference>
<gene>
    <name evidence="1" type="ORF">ARMOST_14134</name>
</gene>
<name>A0A284RPR4_ARMOS</name>
<evidence type="ECO:0000313" key="1">
    <source>
        <dbReference type="EMBL" id="SJL10740.1"/>
    </source>
</evidence>
<accession>A0A284RPR4</accession>
<keyword evidence="2" id="KW-1185">Reference proteome</keyword>
<organism evidence="1 2">
    <name type="scientific">Armillaria ostoyae</name>
    <name type="common">Armillaria root rot fungus</name>
    <dbReference type="NCBI Taxonomy" id="47428"/>
    <lineage>
        <taxon>Eukaryota</taxon>
        <taxon>Fungi</taxon>
        <taxon>Dikarya</taxon>
        <taxon>Basidiomycota</taxon>
        <taxon>Agaricomycotina</taxon>
        <taxon>Agaricomycetes</taxon>
        <taxon>Agaricomycetidae</taxon>
        <taxon>Agaricales</taxon>
        <taxon>Marasmiineae</taxon>
        <taxon>Physalacriaceae</taxon>
        <taxon>Armillaria</taxon>
    </lineage>
</organism>
<dbReference type="EMBL" id="FUEG01000012">
    <property type="protein sequence ID" value="SJL10740.1"/>
    <property type="molecule type" value="Genomic_DNA"/>
</dbReference>
<dbReference type="AlphaFoldDB" id="A0A284RPR4"/>
<protein>
    <submittedName>
        <fullName evidence="1">Uncharacterized protein</fullName>
    </submittedName>
</protein>
<evidence type="ECO:0000313" key="2">
    <source>
        <dbReference type="Proteomes" id="UP000219338"/>
    </source>
</evidence>
<sequence>MDDDDETTFAISTLEYAHMRTLAGSNSRQRKLPVCPSPRTCSLTHTGYIAEGSEPKLPPGMRQLLHEDLNKSFDF</sequence>
<dbReference type="OrthoDB" id="10560517at2759"/>
<proteinExistence type="predicted"/>
<reference evidence="2" key="1">
    <citation type="journal article" date="2017" name="Nat. Ecol. Evol.">
        <title>Genome expansion and lineage-specific genetic innovations in the forest pathogenic fungi Armillaria.</title>
        <authorList>
            <person name="Sipos G."/>
            <person name="Prasanna A.N."/>
            <person name="Walter M.C."/>
            <person name="O'Connor E."/>
            <person name="Balint B."/>
            <person name="Krizsan K."/>
            <person name="Kiss B."/>
            <person name="Hess J."/>
            <person name="Varga T."/>
            <person name="Slot J."/>
            <person name="Riley R."/>
            <person name="Boka B."/>
            <person name="Rigling D."/>
            <person name="Barry K."/>
            <person name="Lee J."/>
            <person name="Mihaltcheva S."/>
            <person name="LaButti K."/>
            <person name="Lipzen A."/>
            <person name="Waldron R."/>
            <person name="Moloney N.M."/>
            <person name="Sperisen C."/>
            <person name="Kredics L."/>
            <person name="Vagvoelgyi C."/>
            <person name="Patrignani A."/>
            <person name="Fitzpatrick D."/>
            <person name="Nagy I."/>
            <person name="Doyle S."/>
            <person name="Anderson J.B."/>
            <person name="Grigoriev I.V."/>
            <person name="Gueldener U."/>
            <person name="Muensterkoetter M."/>
            <person name="Nagy L.G."/>
        </authorList>
    </citation>
    <scope>NUCLEOTIDE SEQUENCE [LARGE SCALE GENOMIC DNA]</scope>
    <source>
        <strain evidence="2">C18/9</strain>
    </source>
</reference>